<dbReference type="KEGG" id="bsan:CHH28_00070"/>
<dbReference type="InterPro" id="IPR012902">
    <property type="entry name" value="N_methyl_site"/>
</dbReference>
<evidence type="ECO:0000256" key="1">
    <source>
        <dbReference type="SAM" id="Phobius"/>
    </source>
</evidence>
<dbReference type="PROSITE" id="PS00409">
    <property type="entry name" value="PROKAR_NTER_METHYL"/>
    <property type="match status" value="1"/>
</dbReference>
<dbReference type="InterPro" id="IPR045584">
    <property type="entry name" value="Pilin-like"/>
</dbReference>
<protein>
    <submittedName>
        <fullName evidence="2">MSHA biogenesis protein MshO</fullName>
    </submittedName>
</protein>
<organism evidence="2 3">
    <name type="scientific">Bacterioplanes sanyensis</name>
    <dbReference type="NCBI Taxonomy" id="1249553"/>
    <lineage>
        <taxon>Bacteria</taxon>
        <taxon>Pseudomonadati</taxon>
        <taxon>Pseudomonadota</taxon>
        <taxon>Gammaproteobacteria</taxon>
        <taxon>Oceanospirillales</taxon>
        <taxon>Oceanospirillaceae</taxon>
        <taxon>Bacterioplanes</taxon>
    </lineage>
</organism>
<keyword evidence="1" id="KW-1133">Transmembrane helix</keyword>
<dbReference type="EMBL" id="CP022530">
    <property type="protein sequence ID" value="ASP37174.1"/>
    <property type="molecule type" value="Genomic_DNA"/>
</dbReference>
<dbReference type="AlphaFoldDB" id="A0A222FF97"/>
<evidence type="ECO:0000313" key="3">
    <source>
        <dbReference type="Proteomes" id="UP000202440"/>
    </source>
</evidence>
<dbReference type="OrthoDB" id="9788802at2"/>
<sequence>MRRGFTLVEFVIVIVILGIVAGISVTIIRQSTQSLIDNGARQRLAANAALINQQISRSLRDALPGSARVFSGGRCIEFMPVLAASRYTDLPVSTAVTQFTALSYGAAQTGRIAVYPLPGGNLYSLNNPGPLTAGNATVPGGNSVVVTLAAAHTFPVDSPSRRFFVVAPPETLCQQNGFLFHYQNYGTLATTAGVLAALPTNEAGGRRVVGAGMIANSLTFRIVPPTLQRNGITTFAYQLQDAANQNTLDVVQEVQYRNVP</sequence>
<keyword evidence="3" id="KW-1185">Reference proteome</keyword>
<reference evidence="2 3" key="1">
    <citation type="submission" date="2017-07" db="EMBL/GenBank/DDBJ databases">
        <title>Annotated genome sequence of Bacterioplanes sanyensis isolated from Red Sea.</title>
        <authorList>
            <person name="Rehman Z.U."/>
        </authorList>
    </citation>
    <scope>NUCLEOTIDE SEQUENCE [LARGE SCALE GENOMIC DNA]</scope>
    <source>
        <strain evidence="2 3">NV9</strain>
    </source>
</reference>
<keyword evidence="1" id="KW-0812">Transmembrane</keyword>
<dbReference type="Pfam" id="PF07963">
    <property type="entry name" value="N_methyl"/>
    <property type="match status" value="1"/>
</dbReference>
<feature type="transmembrane region" description="Helical" evidence="1">
    <location>
        <begin position="7"/>
        <end position="28"/>
    </location>
</feature>
<dbReference type="NCBIfam" id="TIGR02532">
    <property type="entry name" value="IV_pilin_GFxxxE"/>
    <property type="match status" value="1"/>
</dbReference>
<evidence type="ECO:0000313" key="2">
    <source>
        <dbReference type="EMBL" id="ASP37174.1"/>
    </source>
</evidence>
<gene>
    <name evidence="2" type="ORF">CHH28_00070</name>
</gene>
<dbReference type="Proteomes" id="UP000202440">
    <property type="component" value="Chromosome"/>
</dbReference>
<proteinExistence type="predicted"/>
<keyword evidence="1" id="KW-0472">Membrane</keyword>
<dbReference type="RefSeq" id="WP_094058392.1">
    <property type="nucleotide sequence ID" value="NZ_CP022530.1"/>
</dbReference>
<accession>A0A222FF97</accession>
<dbReference type="Gene3D" id="3.30.700.10">
    <property type="entry name" value="Glycoprotein, Type 4 Pilin"/>
    <property type="match status" value="1"/>
</dbReference>
<dbReference type="SUPFAM" id="SSF54523">
    <property type="entry name" value="Pili subunits"/>
    <property type="match status" value="1"/>
</dbReference>
<name>A0A222FF97_9GAMM</name>